<dbReference type="Pfam" id="PF12680">
    <property type="entry name" value="SnoaL_2"/>
    <property type="match status" value="1"/>
</dbReference>
<dbReference type="RefSeq" id="WP_123234138.1">
    <property type="nucleotide sequence ID" value="NZ_RJSG01000002.1"/>
</dbReference>
<dbReference type="OrthoDB" id="5195703at2"/>
<sequence>MTDSVAHRYVAAINAQAADDLMALFADDAVLLHPVGQFEGKDAIGGFYRDIVFLGQARTEIVNHYALDGVEIAVLEATSPLDPNARSVHAADVFALNTAGTITQLEIFYR</sequence>
<accession>A0A3N0DVJ2</accession>
<name>A0A3N0DVJ2_9ACTN</name>
<dbReference type="EMBL" id="RJSG01000002">
    <property type="protein sequence ID" value="RNL79635.1"/>
    <property type="molecule type" value="Genomic_DNA"/>
</dbReference>
<proteinExistence type="predicted"/>
<evidence type="ECO:0000259" key="1">
    <source>
        <dbReference type="Pfam" id="PF12680"/>
    </source>
</evidence>
<dbReference type="InterPro" id="IPR032710">
    <property type="entry name" value="NTF2-like_dom_sf"/>
</dbReference>
<evidence type="ECO:0000313" key="3">
    <source>
        <dbReference type="Proteomes" id="UP000277094"/>
    </source>
</evidence>
<dbReference type="Proteomes" id="UP000277094">
    <property type="component" value="Unassembled WGS sequence"/>
</dbReference>
<feature type="domain" description="SnoaL-like" evidence="1">
    <location>
        <begin position="7"/>
        <end position="103"/>
    </location>
</feature>
<dbReference type="SUPFAM" id="SSF54427">
    <property type="entry name" value="NTF2-like"/>
    <property type="match status" value="1"/>
</dbReference>
<reference evidence="2 3" key="1">
    <citation type="submission" date="2018-11" db="EMBL/GenBank/DDBJ databases">
        <authorList>
            <person name="Li F."/>
        </authorList>
    </citation>
    <scope>NUCLEOTIDE SEQUENCE [LARGE SCALE GENOMIC DNA]</scope>
    <source>
        <strain evidence="2 3">KIS18-7</strain>
    </source>
</reference>
<protein>
    <recommendedName>
        <fullName evidence="1">SnoaL-like domain-containing protein</fullName>
    </recommendedName>
</protein>
<evidence type="ECO:0000313" key="2">
    <source>
        <dbReference type="EMBL" id="RNL79635.1"/>
    </source>
</evidence>
<keyword evidence="3" id="KW-1185">Reference proteome</keyword>
<dbReference type="AlphaFoldDB" id="A0A3N0DVJ2"/>
<gene>
    <name evidence="2" type="ORF">EFL95_11750</name>
</gene>
<organism evidence="2 3">
    <name type="scientific">Nocardioides marmorisolisilvae</name>
    <dbReference type="NCBI Taxonomy" id="1542737"/>
    <lineage>
        <taxon>Bacteria</taxon>
        <taxon>Bacillati</taxon>
        <taxon>Actinomycetota</taxon>
        <taxon>Actinomycetes</taxon>
        <taxon>Propionibacteriales</taxon>
        <taxon>Nocardioidaceae</taxon>
        <taxon>Nocardioides</taxon>
    </lineage>
</organism>
<dbReference type="Gene3D" id="3.10.450.50">
    <property type="match status" value="1"/>
</dbReference>
<comment type="caution">
    <text evidence="2">The sequence shown here is derived from an EMBL/GenBank/DDBJ whole genome shotgun (WGS) entry which is preliminary data.</text>
</comment>
<dbReference type="InterPro" id="IPR037401">
    <property type="entry name" value="SnoaL-like"/>
</dbReference>